<organism evidence="3">
    <name type="scientific">marine sediment metagenome</name>
    <dbReference type="NCBI Taxonomy" id="412755"/>
    <lineage>
        <taxon>unclassified sequences</taxon>
        <taxon>metagenomes</taxon>
        <taxon>ecological metagenomes</taxon>
    </lineage>
</organism>
<evidence type="ECO:0000256" key="2">
    <source>
        <dbReference type="ARBA" id="ARBA00023134"/>
    </source>
</evidence>
<dbReference type="InterPro" id="IPR050227">
    <property type="entry name" value="Rab"/>
</dbReference>
<dbReference type="NCBIfam" id="TIGR00231">
    <property type="entry name" value="small_GTP"/>
    <property type="match status" value="1"/>
</dbReference>
<name>A0A0F9KPZ5_9ZZZZ</name>
<dbReference type="GO" id="GO:0005525">
    <property type="term" value="F:GTP binding"/>
    <property type="evidence" value="ECO:0007669"/>
    <property type="project" value="UniProtKB-KW"/>
</dbReference>
<reference evidence="3" key="1">
    <citation type="journal article" date="2015" name="Nature">
        <title>Complex archaea that bridge the gap between prokaryotes and eukaryotes.</title>
        <authorList>
            <person name="Spang A."/>
            <person name="Saw J.H."/>
            <person name="Jorgensen S.L."/>
            <person name="Zaremba-Niedzwiedzka K."/>
            <person name="Martijn J."/>
            <person name="Lind A.E."/>
            <person name="van Eijk R."/>
            <person name="Schleper C."/>
            <person name="Guy L."/>
            <person name="Ettema T.J."/>
        </authorList>
    </citation>
    <scope>NUCLEOTIDE SEQUENCE</scope>
</reference>
<protein>
    <recommendedName>
        <fullName evidence="4">GTP-binding protein</fullName>
    </recommendedName>
</protein>
<dbReference type="GO" id="GO:0003924">
    <property type="term" value="F:GTPase activity"/>
    <property type="evidence" value="ECO:0007669"/>
    <property type="project" value="InterPro"/>
</dbReference>
<keyword evidence="1" id="KW-0547">Nucleotide-binding</keyword>
<dbReference type="Gene3D" id="3.40.50.300">
    <property type="entry name" value="P-loop containing nucleotide triphosphate hydrolases"/>
    <property type="match status" value="1"/>
</dbReference>
<dbReference type="FunFam" id="3.40.50.300:FF:001447">
    <property type="entry name" value="Ras-related protein Rab-1B"/>
    <property type="match status" value="1"/>
</dbReference>
<dbReference type="SMART" id="SM00176">
    <property type="entry name" value="RAN"/>
    <property type="match status" value="1"/>
</dbReference>
<dbReference type="SMART" id="SM00173">
    <property type="entry name" value="RAS"/>
    <property type="match status" value="1"/>
</dbReference>
<dbReference type="SMART" id="SM00174">
    <property type="entry name" value="RHO"/>
    <property type="match status" value="1"/>
</dbReference>
<evidence type="ECO:0000256" key="1">
    <source>
        <dbReference type="ARBA" id="ARBA00022741"/>
    </source>
</evidence>
<dbReference type="InterPro" id="IPR005225">
    <property type="entry name" value="Small_GTP-bd"/>
</dbReference>
<evidence type="ECO:0000313" key="3">
    <source>
        <dbReference type="EMBL" id="KKM83958.1"/>
    </source>
</evidence>
<dbReference type="SMART" id="SM00175">
    <property type="entry name" value="RAB"/>
    <property type="match status" value="1"/>
</dbReference>
<dbReference type="EMBL" id="LAZR01007637">
    <property type="protein sequence ID" value="KKM83958.1"/>
    <property type="molecule type" value="Genomic_DNA"/>
</dbReference>
<accession>A0A0F9KPZ5</accession>
<dbReference type="PROSITE" id="PS51419">
    <property type="entry name" value="RAB"/>
    <property type="match status" value="1"/>
</dbReference>
<proteinExistence type="predicted"/>
<dbReference type="InterPro" id="IPR001806">
    <property type="entry name" value="Small_GTPase"/>
</dbReference>
<comment type="caution">
    <text evidence="3">The sequence shown here is derived from an EMBL/GenBank/DDBJ whole genome shotgun (WGS) entry which is preliminary data.</text>
</comment>
<gene>
    <name evidence="3" type="ORF">LCGC14_1304050</name>
</gene>
<dbReference type="PRINTS" id="PR00449">
    <property type="entry name" value="RASTRNSFRMNG"/>
</dbReference>
<dbReference type="PROSITE" id="PS51421">
    <property type="entry name" value="RAS"/>
    <property type="match status" value="1"/>
</dbReference>
<dbReference type="PANTHER" id="PTHR47977">
    <property type="entry name" value="RAS-RELATED PROTEIN RAB"/>
    <property type="match status" value="1"/>
</dbReference>
<dbReference type="Pfam" id="PF00071">
    <property type="entry name" value="Ras"/>
    <property type="match status" value="1"/>
</dbReference>
<keyword evidence="2" id="KW-0342">GTP-binding</keyword>
<dbReference type="AlphaFoldDB" id="A0A0F9KPZ5"/>
<dbReference type="CDD" id="cd00154">
    <property type="entry name" value="Rab"/>
    <property type="match status" value="1"/>
</dbReference>
<sequence length="181" mass="20203">MSTSDAMFKICLFGDGGVGKTTLISRYLTGVFNAKNAITIGVDFHIKKLDIMGKRVSLQIWDFAGEGRFRFLLPSYVFGASGGIFMFDITRYTSLKNFQEWLDIFKRGYKGPIDQVPILMVGSKLDLAYKRAVSKSEASKLAKENGLIGYMECSSKDGQNVHEIFSEIGRLVMKKANLLKS</sequence>
<evidence type="ECO:0008006" key="4">
    <source>
        <dbReference type="Google" id="ProtNLM"/>
    </source>
</evidence>
<dbReference type="SUPFAM" id="SSF52540">
    <property type="entry name" value="P-loop containing nucleoside triphosphate hydrolases"/>
    <property type="match status" value="1"/>
</dbReference>
<dbReference type="InterPro" id="IPR027417">
    <property type="entry name" value="P-loop_NTPase"/>
</dbReference>